<evidence type="ECO:0000313" key="2">
    <source>
        <dbReference type="Proteomes" id="UP000188268"/>
    </source>
</evidence>
<protein>
    <submittedName>
        <fullName evidence="1">Uncharacterized protein</fullName>
    </submittedName>
</protein>
<reference evidence="1 2" key="1">
    <citation type="submission" date="2013-09" db="EMBL/GenBank/DDBJ databases">
        <title>Corchorus capsularis genome sequencing.</title>
        <authorList>
            <person name="Alam M."/>
            <person name="Haque M.S."/>
            <person name="Islam M.S."/>
            <person name="Emdad E.M."/>
            <person name="Islam M.M."/>
            <person name="Ahmed B."/>
            <person name="Halim A."/>
            <person name="Hossen Q.M.M."/>
            <person name="Hossain M.Z."/>
            <person name="Ahmed R."/>
            <person name="Khan M.M."/>
            <person name="Islam R."/>
            <person name="Rashid M.M."/>
            <person name="Khan S.A."/>
            <person name="Rahman M.S."/>
            <person name="Alam M."/>
        </authorList>
    </citation>
    <scope>NUCLEOTIDE SEQUENCE [LARGE SCALE GENOMIC DNA]</scope>
    <source>
        <strain evidence="2">cv. CVL-1</strain>
        <tissue evidence="1">Whole seedling</tissue>
    </source>
</reference>
<organism evidence="1 2">
    <name type="scientific">Corchorus capsularis</name>
    <name type="common">Jute</name>
    <dbReference type="NCBI Taxonomy" id="210143"/>
    <lineage>
        <taxon>Eukaryota</taxon>
        <taxon>Viridiplantae</taxon>
        <taxon>Streptophyta</taxon>
        <taxon>Embryophyta</taxon>
        <taxon>Tracheophyta</taxon>
        <taxon>Spermatophyta</taxon>
        <taxon>Magnoliopsida</taxon>
        <taxon>eudicotyledons</taxon>
        <taxon>Gunneridae</taxon>
        <taxon>Pentapetalae</taxon>
        <taxon>rosids</taxon>
        <taxon>malvids</taxon>
        <taxon>Malvales</taxon>
        <taxon>Malvaceae</taxon>
        <taxon>Grewioideae</taxon>
        <taxon>Apeibeae</taxon>
        <taxon>Corchorus</taxon>
    </lineage>
</organism>
<dbReference type="Gramene" id="OMO53633">
    <property type="protein sequence ID" value="OMO53633"/>
    <property type="gene ID" value="CCACVL1_28487"/>
</dbReference>
<dbReference type="Proteomes" id="UP000188268">
    <property type="component" value="Unassembled WGS sequence"/>
</dbReference>
<gene>
    <name evidence="1" type="ORF">CCACVL1_28487</name>
</gene>
<dbReference type="EMBL" id="AWWV01015154">
    <property type="protein sequence ID" value="OMO53633.1"/>
    <property type="molecule type" value="Genomic_DNA"/>
</dbReference>
<sequence length="52" mass="6081">MEDIRCRRTARKMMMTRGGVFLKLEKKWEKWCCKTKTDSGLTRTVPSSNITA</sequence>
<accession>A0A1R3G6C5</accession>
<name>A0A1R3G6C5_COCAP</name>
<evidence type="ECO:0000313" key="1">
    <source>
        <dbReference type="EMBL" id="OMO53633.1"/>
    </source>
</evidence>
<proteinExistence type="predicted"/>
<dbReference type="AlphaFoldDB" id="A0A1R3G6C5"/>
<comment type="caution">
    <text evidence="1">The sequence shown here is derived from an EMBL/GenBank/DDBJ whole genome shotgun (WGS) entry which is preliminary data.</text>
</comment>
<keyword evidence="2" id="KW-1185">Reference proteome</keyword>